<dbReference type="SUPFAM" id="SSF48150">
    <property type="entry name" value="DNA-glycosylase"/>
    <property type="match status" value="1"/>
</dbReference>
<dbReference type="EMBL" id="VSSQ01110887">
    <property type="protein sequence ID" value="MPN48506.1"/>
    <property type="molecule type" value="Genomic_DNA"/>
</dbReference>
<organism evidence="1">
    <name type="scientific">bioreactor metagenome</name>
    <dbReference type="NCBI Taxonomy" id="1076179"/>
    <lineage>
        <taxon>unclassified sequences</taxon>
        <taxon>metagenomes</taxon>
        <taxon>ecological metagenomes</taxon>
    </lineage>
</organism>
<dbReference type="PANTHER" id="PTHR31116:SF29">
    <property type="entry name" value="DNA GLYCOSYLASE SUPERFAMILY PROTEIN"/>
    <property type="match status" value="1"/>
</dbReference>
<reference evidence="1" key="1">
    <citation type="submission" date="2019-08" db="EMBL/GenBank/DDBJ databases">
        <authorList>
            <person name="Kucharzyk K."/>
            <person name="Murdoch R.W."/>
            <person name="Higgins S."/>
            <person name="Loffler F."/>
        </authorList>
    </citation>
    <scope>NUCLEOTIDE SEQUENCE</scope>
</reference>
<dbReference type="InterPro" id="IPR005019">
    <property type="entry name" value="Adenine_glyco"/>
</dbReference>
<dbReference type="AlphaFoldDB" id="A0A645IC63"/>
<gene>
    <name evidence="1" type="ORF">SDC9_196114</name>
</gene>
<sequence>MDNTLIDGKLERLEDAPTSTPLSQAIARDMKKRGFSFMGPTVVYAYMQAAGMVNDHVTSCPGYQKAREGLA</sequence>
<dbReference type="GO" id="GO:0008725">
    <property type="term" value="F:DNA-3-methyladenine glycosylase activity"/>
    <property type="evidence" value="ECO:0007669"/>
    <property type="project" value="InterPro"/>
</dbReference>
<evidence type="ECO:0000313" key="1">
    <source>
        <dbReference type="EMBL" id="MPN48506.1"/>
    </source>
</evidence>
<dbReference type="Pfam" id="PF03352">
    <property type="entry name" value="Adenine_glyco"/>
    <property type="match status" value="1"/>
</dbReference>
<accession>A0A645IC63</accession>
<dbReference type="Gene3D" id="1.10.340.30">
    <property type="entry name" value="Hypothetical protein, domain 2"/>
    <property type="match status" value="1"/>
</dbReference>
<dbReference type="PANTHER" id="PTHR31116">
    <property type="entry name" value="OS04G0501200 PROTEIN"/>
    <property type="match status" value="1"/>
</dbReference>
<evidence type="ECO:0008006" key="2">
    <source>
        <dbReference type="Google" id="ProtNLM"/>
    </source>
</evidence>
<dbReference type="InterPro" id="IPR011257">
    <property type="entry name" value="DNA_glycosylase"/>
</dbReference>
<name>A0A645IC63_9ZZZZ</name>
<proteinExistence type="predicted"/>
<dbReference type="GO" id="GO:0006284">
    <property type="term" value="P:base-excision repair"/>
    <property type="evidence" value="ECO:0007669"/>
    <property type="project" value="InterPro"/>
</dbReference>
<protein>
    <recommendedName>
        <fullName evidence="2">DNA-3-methyladenine glycosylase I</fullName>
    </recommendedName>
</protein>
<comment type="caution">
    <text evidence="1">The sequence shown here is derived from an EMBL/GenBank/DDBJ whole genome shotgun (WGS) entry which is preliminary data.</text>
</comment>